<name>A0A4U1C0U0_9SPHI</name>
<accession>A0A4U1C0U0</accession>
<dbReference type="InterPro" id="IPR036938">
    <property type="entry name" value="PAP2/HPO_sf"/>
</dbReference>
<dbReference type="EMBL" id="SWBP01000003">
    <property type="protein sequence ID" value="TKB97690.1"/>
    <property type="molecule type" value="Genomic_DNA"/>
</dbReference>
<dbReference type="InterPro" id="IPR000326">
    <property type="entry name" value="PAP2/HPO"/>
</dbReference>
<organism evidence="3 4">
    <name type="scientific">Pedobacter cryophilus</name>
    <dbReference type="NCBI Taxonomy" id="2571271"/>
    <lineage>
        <taxon>Bacteria</taxon>
        <taxon>Pseudomonadati</taxon>
        <taxon>Bacteroidota</taxon>
        <taxon>Sphingobacteriia</taxon>
        <taxon>Sphingobacteriales</taxon>
        <taxon>Sphingobacteriaceae</taxon>
        <taxon>Pedobacter</taxon>
    </lineage>
</organism>
<gene>
    <name evidence="3" type="ORF">FA046_10000</name>
</gene>
<dbReference type="Gene3D" id="1.20.144.10">
    <property type="entry name" value="Phosphatidic acid phosphatase type 2/haloperoxidase"/>
    <property type="match status" value="1"/>
</dbReference>
<feature type="domain" description="Phosphatidic acid phosphatase type 2/haloperoxidase" evidence="2">
    <location>
        <begin position="98"/>
        <end position="199"/>
    </location>
</feature>
<feature type="signal peptide" evidence="1">
    <location>
        <begin position="1"/>
        <end position="20"/>
    </location>
</feature>
<proteinExistence type="predicted"/>
<dbReference type="SUPFAM" id="SSF48317">
    <property type="entry name" value="Acid phosphatase/Vanadium-dependent haloperoxidase"/>
    <property type="match status" value="1"/>
</dbReference>
<sequence>MRKLILSILILVSFISLTFAQQKDSTRYKLTWKKAALPAAFMIVGFTQVGHESKELQVDLREDFPFFKSQLDNVAQYIPAGAFLLNGYLPHQNFKSRAIVTAISYATMAITVNILKKTIHETRPDASGDNSFPSGHTATAFTGAELFHQGLKNSAPVLSYAAYPIAASVGIYRLLNNKHYLSDVIVGAGIGILSTKLAYSIYHPRMSIKPEKFILNFSPAKVLGQNGFSISGRF</sequence>
<feature type="chain" id="PRO_5020215785" evidence="1">
    <location>
        <begin position="21"/>
        <end position="234"/>
    </location>
</feature>
<evidence type="ECO:0000256" key="1">
    <source>
        <dbReference type="SAM" id="SignalP"/>
    </source>
</evidence>
<dbReference type="CDD" id="cd03394">
    <property type="entry name" value="PAP2_like_5"/>
    <property type="match status" value="1"/>
</dbReference>
<dbReference type="AlphaFoldDB" id="A0A4U1C0U0"/>
<keyword evidence="1" id="KW-0732">Signal</keyword>
<comment type="caution">
    <text evidence="3">The sequence shown here is derived from an EMBL/GenBank/DDBJ whole genome shotgun (WGS) entry which is preliminary data.</text>
</comment>
<dbReference type="Proteomes" id="UP000308181">
    <property type="component" value="Unassembled WGS sequence"/>
</dbReference>
<evidence type="ECO:0000259" key="2">
    <source>
        <dbReference type="SMART" id="SM00014"/>
    </source>
</evidence>
<keyword evidence="4" id="KW-1185">Reference proteome</keyword>
<protein>
    <submittedName>
        <fullName evidence="3">Phosphatase PAP2 family protein</fullName>
    </submittedName>
</protein>
<dbReference type="Pfam" id="PF01569">
    <property type="entry name" value="PAP2"/>
    <property type="match status" value="1"/>
</dbReference>
<evidence type="ECO:0000313" key="3">
    <source>
        <dbReference type="EMBL" id="TKB97690.1"/>
    </source>
</evidence>
<reference evidence="3 4" key="1">
    <citation type="submission" date="2019-04" db="EMBL/GenBank/DDBJ databases">
        <title>Pedobacter sp. AR-3-17 sp. nov., isolated from Arctic soil.</title>
        <authorList>
            <person name="Dahal R.H."/>
            <person name="Kim D.-U."/>
        </authorList>
    </citation>
    <scope>NUCLEOTIDE SEQUENCE [LARGE SCALE GENOMIC DNA]</scope>
    <source>
        <strain evidence="3 4">AR-3-17</strain>
    </source>
</reference>
<dbReference type="SMART" id="SM00014">
    <property type="entry name" value="acidPPc"/>
    <property type="match status" value="1"/>
</dbReference>
<dbReference type="RefSeq" id="WP_136826265.1">
    <property type="nucleotide sequence ID" value="NZ_SWBP01000003.1"/>
</dbReference>
<evidence type="ECO:0000313" key="4">
    <source>
        <dbReference type="Proteomes" id="UP000308181"/>
    </source>
</evidence>
<dbReference type="OrthoDB" id="9773582at2"/>